<feature type="binding site" evidence="16">
    <location>
        <begin position="119"/>
        <end position="123"/>
    </location>
    <ligand>
        <name>(6S)-NADPHX</name>
        <dbReference type="ChEBI" id="CHEBI:64076"/>
    </ligand>
</feature>
<dbReference type="PANTHER" id="PTHR13232:SF11">
    <property type="entry name" value="NAD(P)H-HYDRATE EPIMERASE"/>
    <property type="match status" value="1"/>
</dbReference>
<dbReference type="InterPro" id="IPR036652">
    <property type="entry name" value="YjeF_N_dom_sf"/>
</dbReference>
<dbReference type="GO" id="GO:0005576">
    <property type="term" value="C:extracellular region"/>
    <property type="evidence" value="ECO:0007669"/>
    <property type="project" value="UniProtKB-SubCell"/>
</dbReference>
<comment type="subunit">
    <text evidence="13 16">Homodimer. Interacts with APOA1 and APOA2.</text>
</comment>
<dbReference type="PROSITE" id="PS51385">
    <property type="entry name" value="YJEF_N"/>
    <property type="match status" value="1"/>
</dbReference>
<evidence type="ECO:0000256" key="10">
    <source>
        <dbReference type="ARBA" id="ARBA00023128"/>
    </source>
</evidence>
<evidence type="ECO:0000256" key="7">
    <source>
        <dbReference type="ARBA" id="ARBA00022946"/>
    </source>
</evidence>
<dbReference type="GO" id="GO:0005739">
    <property type="term" value="C:mitochondrion"/>
    <property type="evidence" value="ECO:0007669"/>
    <property type="project" value="UniProtKB-SubCell"/>
</dbReference>
<evidence type="ECO:0000256" key="3">
    <source>
        <dbReference type="ARBA" id="ARBA00022525"/>
    </source>
</evidence>
<feature type="binding site" evidence="16">
    <location>
        <position position="185"/>
    </location>
    <ligand>
        <name>K(+)</name>
        <dbReference type="ChEBI" id="CHEBI:29103"/>
    </ligand>
</feature>
<comment type="subunit">
    <text evidence="15">Interacts with APOA1. Binds to HDL.</text>
</comment>
<keyword evidence="8 16" id="KW-0630">Potassium</keyword>
<dbReference type="GO" id="GO:0000166">
    <property type="term" value="F:nucleotide binding"/>
    <property type="evidence" value="ECO:0007669"/>
    <property type="project" value="UniProtKB-KW"/>
</dbReference>
<evidence type="ECO:0000256" key="8">
    <source>
        <dbReference type="ARBA" id="ARBA00022958"/>
    </source>
</evidence>
<comment type="function">
    <text evidence="12 16">Catalyzes the epimerization of the S- and R-forms of NAD(P)HX, a damaged form of NAD(P)H that is a result of enzymatic or heat-dependent hydration. This is a prerequisite for the S-specific NAD(P)H-hydrate dehydratase to allow the repair of both epimers of NAD(P)HX. Accelerates cholesterol efflux from endothelial cells to high-density lipoprotein (HDL) and thereby regulates angiogenesis.</text>
</comment>
<evidence type="ECO:0000256" key="12">
    <source>
        <dbReference type="ARBA" id="ARBA00045765"/>
    </source>
</evidence>
<dbReference type="InterPro" id="IPR032976">
    <property type="entry name" value="YJEFN_prot_NAXE-like"/>
</dbReference>
<organism evidence="19 20">
    <name type="scientific">Camelus dromedarius</name>
    <name type="common">Dromedary</name>
    <name type="synonym">Arabian camel</name>
    <dbReference type="NCBI Taxonomy" id="9838"/>
    <lineage>
        <taxon>Eukaryota</taxon>
        <taxon>Metazoa</taxon>
        <taxon>Chordata</taxon>
        <taxon>Craniata</taxon>
        <taxon>Vertebrata</taxon>
        <taxon>Euteleostomi</taxon>
        <taxon>Mammalia</taxon>
        <taxon>Eutheria</taxon>
        <taxon>Laurasiatheria</taxon>
        <taxon>Artiodactyla</taxon>
        <taxon>Tylopoda</taxon>
        <taxon>Camelidae</taxon>
        <taxon>Camelus</taxon>
    </lineage>
</organism>
<evidence type="ECO:0000256" key="2">
    <source>
        <dbReference type="ARBA" id="ARBA00000909"/>
    </source>
</evidence>
<dbReference type="EC" id="5.1.99.6" evidence="16"/>
<comment type="subcellular location">
    <subcellularLocation>
        <location evidence="16">Mitochondrion</location>
    </subcellularLocation>
    <subcellularLocation>
        <location evidence="16">Secreted</location>
    </subcellularLocation>
    <text evidence="16">In sperm, secretion gradually increases during capacitation.</text>
</comment>
<evidence type="ECO:0000256" key="5">
    <source>
        <dbReference type="ARBA" id="ARBA00022741"/>
    </source>
</evidence>
<comment type="PTM">
    <text evidence="16">Undergoes physiological phosphorylation during sperm capacitation, downstream to PKA activation.</text>
</comment>
<proteinExistence type="inferred from homology"/>
<keyword evidence="17" id="KW-0732">Signal</keyword>
<evidence type="ECO:0000313" key="20">
    <source>
        <dbReference type="Proteomes" id="UP000299084"/>
    </source>
</evidence>
<name>A0A5N4CPS6_CAMDR</name>
<evidence type="ECO:0000259" key="18">
    <source>
        <dbReference type="PROSITE" id="PS51385"/>
    </source>
</evidence>
<evidence type="ECO:0000256" key="1">
    <source>
        <dbReference type="ARBA" id="ARBA00000013"/>
    </source>
</evidence>
<feature type="signal peptide" evidence="17">
    <location>
        <begin position="1"/>
        <end position="16"/>
    </location>
</feature>
<comment type="similarity">
    <text evidence="16">Belongs to the NnrE/AIBP family.</text>
</comment>
<keyword evidence="9 16" id="KW-0520">NAD</keyword>
<dbReference type="STRING" id="9838.ENSCDRP00005019169"/>
<feature type="binding site" evidence="16">
    <location>
        <position position="218"/>
    </location>
    <ligand>
        <name>(6S)-NADPHX</name>
        <dbReference type="ChEBI" id="CHEBI:64076"/>
    </ligand>
</feature>
<dbReference type="FunFam" id="3.40.50.10260:FF:000004">
    <property type="entry name" value="yjeF N-terminal domain-containing protein 3"/>
    <property type="match status" value="1"/>
</dbReference>
<evidence type="ECO:0000256" key="6">
    <source>
        <dbReference type="ARBA" id="ARBA00022857"/>
    </source>
</evidence>
<keyword evidence="10 16" id="KW-0496">Mitochondrion</keyword>
<dbReference type="AlphaFoldDB" id="A0A5N4CPS6"/>
<dbReference type="InterPro" id="IPR004443">
    <property type="entry name" value="YjeF_N_dom"/>
</dbReference>
<dbReference type="SUPFAM" id="SSF64153">
    <property type="entry name" value="YjeF N-terminal domain-like"/>
    <property type="match status" value="1"/>
</dbReference>
<feature type="chain" id="PRO_5024322371" description="NAD(P)H-hydrate epimerase" evidence="17">
    <location>
        <begin position="17"/>
        <end position="306"/>
    </location>
</feature>
<keyword evidence="4 16" id="KW-0479">Metal-binding</keyword>
<keyword evidence="5 16" id="KW-0547">Nucleotide-binding</keyword>
<dbReference type="EMBL" id="JWIN03000021">
    <property type="protein sequence ID" value="KAB1260691.1"/>
    <property type="molecule type" value="Genomic_DNA"/>
</dbReference>
<comment type="caution">
    <text evidence="19">The sequence shown here is derived from an EMBL/GenBank/DDBJ whole genome shotgun (WGS) entry which is preliminary data.</text>
</comment>
<dbReference type="GO" id="GO:0052856">
    <property type="term" value="F:NAD(P)HX epimerase activity"/>
    <property type="evidence" value="ECO:0007669"/>
    <property type="project" value="UniProtKB-UniRule"/>
</dbReference>
<feature type="binding site" evidence="16">
    <location>
        <position position="120"/>
    </location>
    <ligand>
        <name>K(+)</name>
        <dbReference type="ChEBI" id="CHEBI:29103"/>
    </ligand>
</feature>
<sequence length="306" mass="33167">MSGLRALLGLGLLVAGSRLPRVRVQASACRAGPTWWGPQRLISGNLRDPEVMASSAVKYLSQEEAQAVDQELFNEYQFSVDQLMELAGLSCATAIAKAYPPTSLSRSPPTVLVICGPGNNGGDGLVCARHLKLFGYQPTIYYPKRPNKPLFTALVTQCQKMDIPFLGEMPPEPMLIDELYELVVDAIFGFSFKGDVREPFHSILSVLHGLTVPIASIDIPSGAGSKEVGGIGALSCLEVGWDVEKGNSGGIQPDLLISLTAPKKSATQFTGRYHYLGGRFVPPALEKKYQLNLPPYPDTECVYRLQ</sequence>
<accession>A0A5N4CPS6</accession>
<dbReference type="GO" id="GO:0046872">
    <property type="term" value="F:metal ion binding"/>
    <property type="evidence" value="ECO:0007669"/>
    <property type="project" value="UniProtKB-KW"/>
</dbReference>
<dbReference type="HAMAP" id="MF_01966">
    <property type="entry name" value="NADHX_epimerase"/>
    <property type="match status" value="1"/>
</dbReference>
<gene>
    <name evidence="16" type="primary">APOA1BP</name>
    <name evidence="16" type="synonym">AIBP</name>
    <name evidence="19" type="ORF">Cadr_000024667</name>
</gene>
<evidence type="ECO:0000256" key="16">
    <source>
        <dbReference type="HAMAP-Rule" id="MF_03159"/>
    </source>
</evidence>
<dbReference type="PANTHER" id="PTHR13232">
    <property type="entry name" value="NAD(P)H-HYDRATE EPIMERASE"/>
    <property type="match status" value="1"/>
</dbReference>
<protein>
    <recommendedName>
        <fullName evidence="16">NAD(P)H-hydrate epimerase</fullName>
        <ecNumber evidence="16">5.1.99.6</ecNumber>
    </recommendedName>
    <alternativeName>
        <fullName evidence="16">Apolipoprotein A-I-binding protein</fullName>
        <shortName evidence="16">AI-BP</shortName>
    </alternativeName>
    <alternativeName>
        <fullName evidence="16">NAD(P)HX epimerase</fullName>
    </alternativeName>
</protein>
<comment type="function">
    <text evidence="14">May accelerate cholesterol efflux from endothelial cells to high-density lipoprotein (HDL) and thereby regulates angiogenesis. May orchestrate hematopoietic stem and progenitor cell emergence from the hemogenic endothelium, a type of specialized endothelium manifesting hematopoietic potential. YJEFN3-mediated cholesterol efflux activates endothelial SREBF2, the master transcription factor for cholesterol biosynthesis, which in turn transactivates NOTCH and promotes hematopoietic stem and progenitor cell emergence. May play a role in spermiogenesis and oogenesis.</text>
</comment>
<dbReference type="NCBIfam" id="TIGR00197">
    <property type="entry name" value="yjeF_nterm"/>
    <property type="match status" value="1"/>
</dbReference>
<feature type="binding site" evidence="16">
    <location>
        <position position="221"/>
    </location>
    <ligand>
        <name>K(+)</name>
        <dbReference type="ChEBI" id="CHEBI:29103"/>
    </ligand>
</feature>
<comment type="catalytic activity">
    <reaction evidence="1 16">
        <text>(6R)-NADHX = (6S)-NADHX</text>
        <dbReference type="Rhea" id="RHEA:32215"/>
        <dbReference type="ChEBI" id="CHEBI:64074"/>
        <dbReference type="ChEBI" id="CHEBI:64075"/>
        <dbReference type="EC" id="5.1.99.6"/>
    </reaction>
</comment>
<evidence type="ECO:0000313" key="19">
    <source>
        <dbReference type="EMBL" id="KAB1260691.1"/>
    </source>
</evidence>
<keyword evidence="11 16" id="KW-0413">Isomerase</keyword>
<keyword evidence="7" id="KW-0809">Transit peptide</keyword>
<comment type="caution">
    <text evidence="16">Lacks conserved residue(s) required for the propagation of feature annotation.</text>
</comment>
<evidence type="ECO:0000256" key="14">
    <source>
        <dbReference type="ARBA" id="ARBA00060196"/>
    </source>
</evidence>
<keyword evidence="6" id="KW-0521">NADP</keyword>
<evidence type="ECO:0000256" key="9">
    <source>
        <dbReference type="ARBA" id="ARBA00023027"/>
    </source>
</evidence>
<evidence type="ECO:0000256" key="17">
    <source>
        <dbReference type="SAM" id="SignalP"/>
    </source>
</evidence>
<keyword evidence="20" id="KW-1185">Reference proteome</keyword>
<feature type="domain" description="YjeF N-terminal" evidence="18">
    <location>
        <begin position="65"/>
        <end position="293"/>
    </location>
</feature>
<keyword evidence="3 16" id="KW-0964">Secreted</keyword>
<feature type="binding site" evidence="16">
    <location>
        <begin position="189"/>
        <end position="195"/>
    </location>
    <ligand>
        <name>(6S)-NADPHX</name>
        <dbReference type="ChEBI" id="CHEBI:64076"/>
    </ligand>
</feature>
<reference evidence="19 20" key="1">
    <citation type="journal article" date="2019" name="Mol. Ecol. Resour.">
        <title>Improving Illumina assemblies with Hi-C and long reads: an example with the North African dromedary.</title>
        <authorList>
            <person name="Elbers J.P."/>
            <person name="Rogers M.F."/>
            <person name="Perelman P.L."/>
            <person name="Proskuryakova A.A."/>
            <person name="Serdyukova N.A."/>
            <person name="Johnson W.E."/>
            <person name="Horin P."/>
            <person name="Corander J."/>
            <person name="Murphy D."/>
            <person name="Burger P.A."/>
        </authorList>
    </citation>
    <scope>NUCLEOTIDE SEQUENCE [LARGE SCALE GENOMIC DNA]</scope>
    <source>
        <strain evidence="19">Drom800</strain>
        <tissue evidence="19">Blood</tissue>
    </source>
</reference>
<comment type="catalytic activity">
    <reaction evidence="2 16">
        <text>(6R)-NADPHX = (6S)-NADPHX</text>
        <dbReference type="Rhea" id="RHEA:32227"/>
        <dbReference type="ChEBI" id="CHEBI:64076"/>
        <dbReference type="ChEBI" id="CHEBI:64077"/>
        <dbReference type="EC" id="5.1.99.6"/>
    </reaction>
</comment>
<evidence type="ECO:0000256" key="4">
    <source>
        <dbReference type="ARBA" id="ARBA00022723"/>
    </source>
</evidence>
<dbReference type="Proteomes" id="UP000299084">
    <property type="component" value="Unassembled WGS sequence"/>
</dbReference>
<dbReference type="Gene3D" id="3.40.50.10260">
    <property type="entry name" value="YjeF N-terminal domain"/>
    <property type="match status" value="1"/>
</dbReference>
<evidence type="ECO:0000256" key="13">
    <source>
        <dbReference type="ARBA" id="ARBA00046485"/>
    </source>
</evidence>
<evidence type="ECO:0000256" key="11">
    <source>
        <dbReference type="ARBA" id="ARBA00023235"/>
    </source>
</evidence>
<comment type="cofactor">
    <cofactor evidence="16">
        <name>K(+)</name>
        <dbReference type="ChEBI" id="CHEBI:29103"/>
    </cofactor>
    <text evidence="16">Binds 1 potassium ion per subunit.</text>
</comment>
<dbReference type="Pfam" id="PF03853">
    <property type="entry name" value="YjeF_N"/>
    <property type="match status" value="1"/>
</dbReference>
<evidence type="ECO:0000256" key="15">
    <source>
        <dbReference type="ARBA" id="ARBA00064280"/>
    </source>
</evidence>